<evidence type="ECO:0000313" key="8">
    <source>
        <dbReference type="Proteomes" id="UP000530928"/>
    </source>
</evidence>
<keyword evidence="3 4" id="KW-0687">Ribonucleoprotein</keyword>
<dbReference type="Gene3D" id="3.30.1390.10">
    <property type="match status" value="1"/>
</dbReference>
<keyword evidence="2 4" id="KW-0689">Ribosomal protein</keyword>
<dbReference type="Pfam" id="PF16320">
    <property type="entry name" value="Ribosomal_L12_N"/>
    <property type="match status" value="1"/>
</dbReference>
<organism evidence="7 8">
    <name type="scientific">Nonomuraea soli</name>
    <dbReference type="NCBI Taxonomy" id="1032476"/>
    <lineage>
        <taxon>Bacteria</taxon>
        <taxon>Bacillati</taxon>
        <taxon>Actinomycetota</taxon>
        <taxon>Actinomycetes</taxon>
        <taxon>Streptosporangiales</taxon>
        <taxon>Streptosporangiaceae</taxon>
        <taxon>Nonomuraea</taxon>
    </lineage>
</organism>
<evidence type="ECO:0000256" key="4">
    <source>
        <dbReference type="HAMAP-Rule" id="MF_00368"/>
    </source>
</evidence>
<dbReference type="GO" id="GO:0022625">
    <property type="term" value="C:cytosolic large ribosomal subunit"/>
    <property type="evidence" value="ECO:0007669"/>
    <property type="project" value="TreeGrafter"/>
</dbReference>
<dbReference type="GO" id="GO:0006412">
    <property type="term" value="P:translation"/>
    <property type="evidence" value="ECO:0007669"/>
    <property type="project" value="UniProtKB-UniRule"/>
</dbReference>
<dbReference type="NCBIfam" id="TIGR00855">
    <property type="entry name" value="L12"/>
    <property type="match status" value="1"/>
</dbReference>
<dbReference type="RefSeq" id="WP_181615845.1">
    <property type="nucleotide sequence ID" value="NZ_BAABAM010000010.1"/>
</dbReference>
<protein>
    <recommendedName>
        <fullName evidence="4">Large ribosomal subunit protein bL12</fullName>
    </recommendedName>
</protein>
<dbReference type="InterPro" id="IPR036235">
    <property type="entry name" value="Ribosomal_bL12_oligo_N_sf"/>
</dbReference>
<dbReference type="Pfam" id="PF00542">
    <property type="entry name" value="Ribosomal_L12"/>
    <property type="match status" value="1"/>
</dbReference>
<dbReference type="FunFam" id="3.30.1390.10:FF:000001">
    <property type="entry name" value="50S ribosomal protein L7/L12"/>
    <property type="match status" value="1"/>
</dbReference>
<dbReference type="SUPFAM" id="SSF48300">
    <property type="entry name" value="Ribosomal protein L7/12, oligomerisation (N-terminal) domain"/>
    <property type="match status" value="1"/>
</dbReference>
<dbReference type="CDD" id="cd00387">
    <property type="entry name" value="Ribosomal_L7_L12"/>
    <property type="match status" value="1"/>
</dbReference>
<dbReference type="PANTHER" id="PTHR45987">
    <property type="entry name" value="39S RIBOSOMAL PROTEIN L12"/>
    <property type="match status" value="1"/>
</dbReference>
<evidence type="ECO:0000256" key="3">
    <source>
        <dbReference type="ARBA" id="ARBA00023274"/>
    </source>
</evidence>
<evidence type="ECO:0000259" key="5">
    <source>
        <dbReference type="Pfam" id="PF00542"/>
    </source>
</evidence>
<gene>
    <name evidence="4" type="primary">rplL</name>
    <name evidence="7" type="ORF">HNR30_008529</name>
</gene>
<dbReference type="EMBL" id="JACDUR010000010">
    <property type="protein sequence ID" value="MBA2897133.1"/>
    <property type="molecule type" value="Genomic_DNA"/>
</dbReference>
<accession>A0A7W0CTM7</accession>
<dbReference type="InterPro" id="IPR008932">
    <property type="entry name" value="Ribosomal_bL12_oligo"/>
</dbReference>
<dbReference type="InterPro" id="IPR013823">
    <property type="entry name" value="Ribosomal_bL12_C"/>
</dbReference>
<evidence type="ECO:0000313" key="7">
    <source>
        <dbReference type="EMBL" id="MBA2897133.1"/>
    </source>
</evidence>
<proteinExistence type="inferred from homology"/>
<evidence type="ECO:0000256" key="2">
    <source>
        <dbReference type="ARBA" id="ARBA00022980"/>
    </source>
</evidence>
<evidence type="ECO:0000256" key="1">
    <source>
        <dbReference type="ARBA" id="ARBA00007197"/>
    </source>
</evidence>
<comment type="function">
    <text evidence="4">Forms part of the ribosomal stalk which helps the ribosome interact with GTP-bound translation factors. Is thus essential for accurate translation.</text>
</comment>
<dbReference type="PANTHER" id="PTHR45987:SF4">
    <property type="entry name" value="LARGE RIBOSOMAL SUBUNIT PROTEIN BL12M"/>
    <property type="match status" value="1"/>
</dbReference>
<name>A0A7W0CTM7_9ACTN</name>
<reference evidence="7 8" key="1">
    <citation type="submission" date="2020-07" db="EMBL/GenBank/DDBJ databases">
        <title>Genomic Encyclopedia of Type Strains, Phase IV (KMG-IV): sequencing the most valuable type-strain genomes for metagenomic binning, comparative biology and taxonomic classification.</title>
        <authorList>
            <person name="Goeker M."/>
        </authorList>
    </citation>
    <scope>NUCLEOTIDE SEQUENCE [LARGE SCALE GENOMIC DNA]</scope>
    <source>
        <strain evidence="7 8">DSM 45533</strain>
    </source>
</reference>
<dbReference type="SUPFAM" id="SSF54736">
    <property type="entry name" value="ClpS-like"/>
    <property type="match status" value="1"/>
</dbReference>
<comment type="caution">
    <text evidence="7">The sequence shown here is derived from an EMBL/GenBank/DDBJ whole genome shotgun (WGS) entry which is preliminary data.</text>
</comment>
<dbReference type="Proteomes" id="UP000530928">
    <property type="component" value="Unassembled WGS sequence"/>
</dbReference>
<keyword evidence="8" id="KW-1185">Reference proteome</keyword>
<sequence length="130" mass="13590">MAKLSTDELLESFKEMTLLELSEFVKLFEETFDVKAAAPVAVAAAAAPAAGGAAEEAAEQDEFDVILEAAGDKKIQVIKEIRALTSLGLKEAKDLVDGAPKPVFDGKVNKEQAEKAKAALEGAGATVTVK</sequence>
<feature type="domain" description="Large ribosomal subunit protein bL12 C-terminal" evidence="5">
    <location>
        <begin position="63"/>
        <end position="130"/>
    </location>
</feature>
<dbReference type="GO" id="GO:0003735">
    <property type="term" value="F:structural constituent of ribosome"/>
    <property type="evidence" value="ECO:0007669"/>
    <property type="project" value="InterPro"/>
</dbReference>
<dbReference type="HAMAP" id="MF_00368">
    <property type="entry name" value="Ribosomal_bL12"/>
    <property type="match status" value="1"/>
</dbReference>
<dbReference type="InterPro" id="IPR014719">
    <property type="entry name" value="Ribosomal_bL12_C/ClpS-like"/>
</dbReference>
<comment type="subunit">
    <text evidence="4">Homodimer. Part of the ribosomal stalk of the 50S ribosomal subunit. Forms a multimeric L10(L12)X complex, where L10 forms an elongated spine to which 2 to 4 L12 dimers bind in a sequential fashion. Binds GTP-bound translation factors.</text>
</comment>
<dbReference type="GO" id="GO:0003729">
    <property type="term" value="F:mRNA binding"/>
    <property type="evidence" value="ECO:0007669"/>
    <property type="project" value="TreeGrafter"/>
</dbReference>
<evidence type="ECO:0000259" key="6">
    <source>
        <dbReference type="Pfam" id="PF16320"/>
    </source>
</evidence>
<dbReference type="InterPro" id="IPR000206">
    <property type="entry name" value="Ribosomal_bL12"/>
</dbReference>
<comment type="similarity">
    <text evidence="1 4">Belongs to the bacterial ribosomal protein bL12 family.</text>
</comment>
<dbReference type="Gene3D" id="1.20.5.710">
    <property type="entry name" value="Single helix bin"/>
    <property type="match status" value="1"/>
</dbReference>
<dbReference type="AlphaFoldDB" id="A0A7W0CTM7"/>
<feature type="domain" description="Large ribosomal subunit protein bL12 oligomerization" evidence="6">
    <location>
        <begin position="6"/>
        <end position="53"/>
    </location>
</feature>
<dbReference type="FunFam" id="1.20.5.710:FF:000005">
    <property type="entry name" value="50S ribosomal protein L7/L12"/>
    <property type="match status" value="1"/>
</dbReference>